<evidence type="ECO:0000313" key="2">
    <source>
        <dbReference type="EMBL" id="RFB04960.1"/>
    </source>
</evidence>
<gene>
    <name evidence="2" type="ORF">DX908_06465</name>
</gene>
<dbReference type="AlphaFoldDB" id="A0A371RHN9"/>
<protein>
    <recommendedName>
        <fullName evidence="1">EF-hand domain-containing protein</fullName>
    </recommendedName>
</protein>
<dbReference type="InterPro" id="IPR018247">
    <property type="entry name" value="EF_Hand_1_Ca_BS"/>
</dbReference>
<dbReference type="InterPro" id="IPR002048">
    <property type="entry name" value="EF_hand_dom"/>
</dbReference>
<sequence>MLVELVSAYALVMSNAPTNGQLLRELRTSQDAFDMADLNMDGQISDLEFDAYKRARRGGATPSGSTELVATVDYNRDGALVPCEMYAEAKCLDGYRRPATSATQRDCRRQDGYYKVDDRNGAVYCPEY</sequence>
<dbReference type="GO" id="GO:0005509">
    <property type="term" value="F:calcium ion binding"/>
    <property type="evidence" value="ECO:0007669"/>
    <property type="project" value="InterPro"/>
</dbReference>
<proteinExistence type="predicted"/>
<dbReference type="RefSeq" id="WP_116391591.1">
    <property type="nucleotide sequence ID" value="NZ_QUQO01000001.1"/>
</dbReference>
<name>A0A371RHN9_9PROT</name>
<dbReference type="PROSITE" id="PS00018">
    <property type="entry name" value="EF_HAND_1"/>
    <property type="match status" value="1"/>
</dbReference>
<reference evidence="2 3" key="1">
    <citation type="submission" date="2018-08" db="EMBL/GenBank/DDBJ databases">
        <title>Parvularcula sp. SM1705, isolated from surface water of the South Sea China.</title>
        <authorList>
            <person name="Sun L."/>
        </authorList>
    </citation>
    <scope>NUCLEOTIDE SEQUENCE [LARGE SCALE GENOMIC DNA]</scope>
    <source>
        <strain evidence="2 3">SM1705</strain>
    </source>
</reference>
<dbReference type="OrthoDB" id="9910240at2"/>
<feature type="domain" description="EF-hand" evidence="1">
    <location>
        <begin position="30"/>
        <end position="49"/>
    </location>
</feature>
<dbReference type="Pfam" id="PF13202">
    <property type="entry name" value="EF-hand_5"/>
    <property type="match status" value="1"/>
</dbReference>
<comment type="caution">
    <text evidence="2">The sequence shown here is derived from an EMBL/GenBank/DDBJ whole genome shotgun (WGS) entry which is preliminary data.</text>
</comment>
<dbReference type="InParanoid" id="A0A371RHN9"/>
<keyword evidence="3" id="KW-1185">Reference proteome</keyword>
<evidence type="ECO:0000259" key="1">
    <source>
        <dbReference type="Pfam" id="PF13202"/>
    </source>
</evidence>
<dbReference type="EMBL" id="QUQO01000001">
    <property type="protein sequence ID" value="RFB04960.1"/>
    <property type="molecule type" value="Genomic_DNA"/>
</dbReference>
<dbReference type="Proteomes" id="UP000264589">
    <property type="component" value="Unassembled WGS sequence"/>
</dbReference>
<dbReference type="Gene3D" id="1.10.238.10">
    <property type="entry name" value="EF-hand"/>
    <property type="match status" value="1"/>
</dbReference>
<organism evidence="2 3">
    <name type="scientific">Parvularcula marina</name>
    <dbReference type="NCBI Taxonomy" id="2292771"/>
    <lineage>
        <taxon>Bacteria</taxon>
        <taxon>Pseudomonadati</taxon>
        <taxon>Pseudomonadota</taxon>
        <taxon>Alphaproteobacteria</taxon>
        <taxon>Parvularculales</taxon>
        <taxon>Parvularculaceae</taxon>
        <taxon>Parvularcula</taxon>
    </lineage>
</organism>
<evidence type="ECO:0000313" key="3">
    <source>
        <dbReference type="Proteomes" id="UP000264589"/>
    </source>
</evidence>
<accession>A0A371RHN9</accession>